<name>A0ABS0WUJ2_9FLAO</name>
<evidence type="ECO:0000313" key="2">
    <source>
        <dbReference type="Proteomes" id="UP000623301"/>
    </source>
</evidence>
<dbReference type="Proteomes" id="UP000623301">
    <property type="component" value="Unassembled WGS sequence"/>
</dbReference>
<sequence length="156" mass="19211">MNNFRYRPKDNFIQEADWKQLFVLTEHWKSDLLFFADDIKFLHDLIDKYFLWIARKEHIDKVQEIEINLLNVDRQNSLLLKKTNKHLEHLEALIDDPFKYDAYEFRNEHEQLEDDLSDFLKSFRKNRKEVFSITEFIIDKEELVRHLDFSKIKNYA</sequence>
<accession>A0ABS0WUJ2</accession>
<dbReference type="EMBL" id="JAEHFJ010000008">
    <property type="protein sequence ID" value="MBJ2175648.1"/>
    <property type="molecule type" value="Genomic_DNA"/>
</dbReference>
<dbReference type="RefSeq" id="WP_198842305.1">
    <property type="nucleotide sequence ID" value="NZ_JAEHFJ010000008.1"/>
</dbReference>
<reference evidence="1 2" key="1">
    <citation type="submission" date="2020-12" db="EMBL/GenBank/DDBJ databases">
        <title>Aureibaculum luteum sp. nov. and Aureibaculum flavum sp. nov., novel members of the family Flavobacteriaceae isolated from Antarctic intertidal sediments.</title>
        <authorList>
            <person name="He X."/>
            <person name="Zhang X."/>
        </authorList>
    </citation>
    <scope>NUCLEOTIDE SEQUENCE [LARGE SCALE GENOMIC DNA]</scope>
    <source>
        <strain evidence="1 2">A20</strain>
    </source>
</reference>
<evidence type="ECO:0000313" key="1">
    <source>
        <dbReference type="EMBL" id="MBJ2175648.1"/>
    </source>
</evidence>
<protein>
    <submittedName>
        <fullName evidence="1">Uncharacterized protein</fullName>
    </submittedName>
</protein>
<gene>
    <name evidence="1" type="ORF">JBL43_15455</name>
</gene>
<comment type="caution">
    <text evidence="1">The sequence shown here is derived from an EMBL/GenBank/DDBJ whole genome shotgun (WGS) entry which is preliminary data.</text>
</comment>
<organism evidence="1 2">
    <name type="scientific">Aureibaculum flavum</name>
    <dbReference type="NCBI Taxonomy" id="2795986"/>
    <lineage>
        <taxon>Bacteria</taxon>
        <taxon>Pseudomonadati</taxon>
        <taxon>Bacteroidota</taxon>
        <taxon>Flavobacteriia</taxon>
        <taxon>Flavobacteriales</taxon>
        <taxon>Flavobacteriaceae</taxon>
        <taxon>Aureibaculum</taxon>
    </lineage>
</organism>
<keyword evidence="2" id="KW-1185">Reference proteome</keyword>
<proteinExistence type="predicted"/>